<proteinExistence type="predicted"/>
<accession>A0A7R8HB48</accession>
<gene>
    <name evidence="2" type="ORF">LSAA_11451</name>
</gene>
<evidence type="ECO:0000256" key="1">
    <source>
        <dbReference type="SAM" id="MobiDB-lite"/>
    </source>
</evidence>
<dbReference type="OrthoDB" id="10261452at2759"/>
<organism evidence="2 3">
    <name type="scientific">Lepeophtheirus salmonis</name>
    <name type="common">Salmon louse</name>
    <name type="synonym">Caligus salmonis</name>
    <dbReference type="NCBI Taxonomy" id="72036"/>
    <lineage>
        <taxon>Eukaryota</taxon>
        <taxon>Metazoa</taxon>
        <taxon>Ecdysozoa</taxon>
        <taxon>Arthropoda</taxon>
        <taxon>Crustacea</taxon>
        <taxon>Multicrustacea</taxon>
        <taxon>Hexanauplia</taxon>
        <taxon>Copepoda</taxon>
        <taxon>Siphonostomatoida</taxon>
        <taxon>Caligidae</taxon>
        <taxon>Lepeophtheirus</taxon>
    </lineage>
</organism>
<dbReference type="SMART" id="SM00879">
    <property type="entry name" value="Brix"/>
    <property type="match status" value="1"/>
</dbReference>
<dbReference type="InterPro" id="IPR036866">
    <property type="entry name" value="RibonucZ/Hydroxyglut_hydro"/>
</dbReference>
<dbReference type="InterPro" id="IPR045112">
    <property type="entry name" value="PPAN-like"/>
</dbReference>
<dbReference type="AlphaFoldDB" id="A0A7R8HB48"/>
<evidence type="ECO:0000313" key="3">
    <source>
        <dbReference type="Proteomes" id="UP000675881"/>
    </source>
</evidence>
<feature type="region of interest" description="Disordered" evidence="1">
    <location>
        <begin position="316"/>
        <end position="476"/>
    </location>
</feature>
<dbReference type="Gene3D" id="3.60.15.10">
    <property type="entry name" value="Ribonuclease Z/Hydroxyacylglutathione hydrolase-like"/>
    <property type="match status" value="1"/>
</dbReference>
<dbReference type="SUPFAM" id="SSF56281">
    <property type="entry name" value="Metallo-hydrolase/oxidoreductase"/>
    <property type="match status" value="1"/>
</dbReference>
<dbReference type="GO" id="GO:0019843">
    <property type="term" value="F:rRNA binding"/>
    <property type="evidence" value="ECO:0007669"/>
    <property type="project" value="InterPro"/>
</dbReference>
<feature type="region of interest" description="Disordered" evidence="1">
    <location>
        <begin position="1"/>
        <end position="23"/>
    </location>
</feature>
<keyword evidence="3" id="KW-1185">Reference proteome</keyword>
<dbReference type="PROSITE" id="PS50833">
    <property type="entry name" value="BRIX"/>
    <property type="match status" value="1"/>
</dbReference>
<feature type="compositionally biased region" description="Basic and acidic residues" evidence="1">
    <location>
        <begin position="392"/>
        <end position="419"/>
    </location>
</feature>
<dbReference type="GO" id="GO:0031123">
    <property type="term" value="P:RNA 3'-end processing"/>
    <property type="evidence" value="ECO:0007669"/>
    <property type="project" value="UniProtKB-ARBA"/>
</dbReference>
<dbReference type="PANTHER" id="PTHR12661">
    <property type="entry name" value="PETER PAN-RELATED"/>
    <property type="match status" value="1"/>
</dbReference>
<dbReference type="GO" id="GO:0030687">
    <property type="term" value="C:preribosome, large subunit precursor"/>
    <property type="evidence" value="ECO:0007669"/>
    <property type="project" value="TreeGrafter"/>
</dbReference>
<dbReference type="Pfam" id="PF04427">
    <property type="entry name" value="Brix"/>
    <property type="match status" value="1"/>
</dbReference>
<dbReference type="InterPro" id="IPR001279">
    <property type="entry name" value="Metallo-B-lactamas"/>
</dbReference>
<name>A0A7R8HB48_LEPSM</name>
<feature type="compositionally biased region" description="Acidic residues" evidence="1">
    <location>
        <begin position="340"/>
        <end position="349"/>
    </location>
</feature>
<dbReference type="PANTHER" id="PTHR12661:SF5">
    <property type="entry name" value="SUPPRESSOR OF SWI4 1 HOMOLOG"/>
    <property type="match status" value="1"/>
</dbReference>
<dbReference type="EMBL" id="HG994585">
    <property type="protein sequence ID" value="CAF2986470.1"/>
    <property type="molecule type" value="Genomic_DNA"/>
</dbReference>
<protein>
    <submittedName>
        <fullName evidence="2">SSF1_2</fullName>
    </submittedName>
</protein>
<feature type="compositionally biased region" description="Basic residues" evidence="1">
    <location>
        <begin position="1"/>
        <end position="10"/>
    </location>
</feature>
<reference evidence="2" key="1">
    <citation type="submission" date="2021-02" db="EMBL/GenBank/DDBJ databases">
        <authorList>
            <person name="Bekaert M."/>
        </authorList>
    </citation>
    <scope>NUCLEOTIDE SEQUENCE</scope>
    <source>
        <strain evidence="2">IoA-00</strain>
    </source>
</reference>
<dbReference type="GO" id="GO:0000027">
    <property type="term" value="P:ribosomal large subunit assembly"/>
    <property type="evidence" value="ECO:0007669"/>
    <property type="project" value="TreeGrafter"/>
</dbReference>
<dbReference type="Proteomes" id="UP000675881">
    <property type="component" value="Chromosome 6"/>
</dbReference>
<dbReference type="InterPro" id="IPR007109">
    <property type="entry name" value="Brix"/>
</dbReference>
<dbReference type="CDD" id="cd07711">
    <property type="entry name" value="MBLAC1-like_MBL-fold"/>
    <property type="match status" value="1"/>
</dbReference>
<dbReference type="SMART" id="SM00849">
    <property type="entry name" value="Lactamase_B"/>
    <property type="match status" value="1"/>
</dbReference>
<sequence>MGRRKGRSTRKNPNVKESARAEDESLVNAPHSFVISRGTKLGKFIQDLTIDFRKVMEPYTASDIKTRTKNVVKDFSHVAGLLKVSHLIMFTRTEKSPYLKIGRFPRGPTMTFRIREYTLSRDVRSSLRKQVTHDRQYTNHALLILNNFSGSSIPNAKPGENTLGSKEMELMTCMFQNMFPSINITTLKLNSVRRCVLLNYDSETGLVEFRHYTIKIVPVGVSRSVKKIVMNSKLPNLSRYNSVSDYFEGGGGAGSESEAEGDESSHVTLPQFISSRGNTAQQKSSIKLVELGPRLTLEPIKIEEGLLDVARMNCQSEKDKRRKLQEENVKRFKSAPDSDPQSEEDNDAEWYEKEVGSAPEKDLFDPKSSSNKKRGMPMGLPARFNSGKTGFKPRDSSGKTSFKPRDSSGKPSFKPRDSSGRSNFKSKHTGKTNFKSKDSNKKGKRPKDVFNNQGVGPNFNKGKVNKGPRVTSVKGRKPKRKMYNIHILSVGYSKFEKDTCLANCTSTLIKSPDINIVVDTMTPWDKDKLVRELKTHRVEPDNVDYLICTHGHSDHVGNNNLFLKAKHIVGHCVHFKDVFETTPFFENNGEFKIDGDNLKVFGTPGHTMDSISVKVQTKEGVVVIAGDTFEKRG</sequence>
<dbReference type="Pfam" id="PF00753">
    <property type="entry name" value="Lactamase_B"/>
    <property type="match status" value="1"/>
</dbReference>
<dbReference type="GO" id="GO:0006364">
    <property type="term" value="P:rRNA processing"/>
    <property type="evidence" value="ECO:0007669"/>
    <property type="project" value="InterPro"/>
</dbReference>
<feature type="compositionally biased region" description="Basic and acidic residues" evidence="1">
    <location>
        <begin position="350"/>
        <end position="365"/>
    </location>
</feature>
<feature type="compositionally biased region" description="Basic and acidic residues" evidence="1">
    <location>
        <begin position="316"/>
        <end position="336"/>
    </location>
</feature>
<evidence type="ECO:0000313" key="2">
    <source>
        <dbReference type="EMBL" id="CAF2986470.1"/>
    </source>
</evidence>